<feature type="transmembrane region" description="Helical" evidence="6">
    <location>
        <begin position="139"/>
        <end position="162"/>
    </location>
</feature>
<feature type="transmembrane region" description="Helical" evidence="6">
    <location>
        <begin position="296"/>
        <end position="329"/>
    </location>
</feature>
<dbReference type="InterPro" id="IPR002549">
    <property type="entry name" value="AI-2E-like"/>
</dbReference>
<reference evidence="7 8" key="1">
    <citation type="journal article" date="2015" name="Genome Announc.">
        <title>Expanding the biotechnology potential of lactobacilli through comparative genomics of 213 strains and associated genera.</title>
        <authorList>
            <person name="Sun Z."/>
            <person name="Harris H.M."/>
            <person name="McCann A."/>
            <person name="Guo C."/>
            <person name="Argimon S."/>
            <person name="Zhang W."/>
            <person name="Yang X."/>
            <person name="Jeffery I.B."/>
            <person name="Cooney J.C."/>
            <person name="Kagawa T.F."/>
            <person name="Liu W."/>
            <person name="Song Y."/>
            <person name="Salvetti E."/>
            <person name="Wrobel A."/>
            <person name="Rasinkangas P."/>
            <person name="Parkhill J."/>
            <person name="Rea M.C."/>
            <person name="O'Sullivan O."/>
            <person name="Ritari J."/>
            <person name="Douillard F.P."/>
            <person name="Paul Ross R."/>
            <person name="Yang R."/>
            <person name="Briner A.E."/>
            <person name="Felis G.E."/>
            <person name="de Vos W.M."/>
            <person name="Barrangou R."/>
            <person name="Klaenhammer T.R."/>
            <person name="Caufield P.W."/>
            <person name="Cui Y."/>
            <person name="Zhang H."/>
            <person name="O'Toole P.W."/>
        </authorList>
    </citation>
    <scope>NUCLEOTIDE SEQUENCE [LARGE SCALE GENOMIC DNA]</scope>
    <source>
        <strain evidence="7 8">DSM 15638</strain>
    </source>
</reference>
<comment type="similarity">
    <text evidence="2">Belongs to the autoinducer-2 exporter (AI-2E) (TC 2.A.86) family.</text>
</comment>
<dbReference type="PANTHER" id="PTHR21716:SF62">
    <property type="entry name" value="TRANSPORT PROTEIN YDBI-RELATED"/>
    <property type="match status" value="1"/>
</dbReference>
<keyword evidence="8" id="KW-1185">Reference proteome</keyword>
<evidence type="ECO:0000256" key="4">
    <source>
        <dbReference type="ARBA" id="ARBA00022989"/>
    </source>
</evidence>
<feature type="transmembrane region" description="Helical" evidence="6">
    <location>
        <begin position="59"/>
        <end position="80"/>
    </location>
</feature>
<evidence type="ECO:0000313" key="7">
    <source>
        <dbReference type="EMBL" id="KRK45234.1"/>
    </source>
</evidence>
<organism evidence="7 8">
    <name type="scientific">Dellaglioa algida DSM 15638</name>
    <dbReference type="NCBI Taxonomy" id="1423719"/>
    <lineage>
        <taxon>Bacteria</taxon>
        <taxon>Bacillati</taxon>
        <taxon>Bacillota</taxon>
        <taxon>Bacilli</taxon>
        <taxon>Lactobacillales</taxon>
        <taxon>Lactobacillaceae</taxon>
        <taxon>Dellaglioa</taxon>
    </lineage>
</organism>
<protein>
    <submittedName>
        <fullName evidence="7">Permease</fullName>
    </submittedName>
</protein>
<dbReference type="OrthoDB" id="9772136at2"/>
<keyword evidence="5 6" id="KW-0472">Membrane</keyword>
<dbReference type="EMBL" id="AZDI01000011">
    <property type="protein sequence ID" value="KRK45234.1"/>
    <property type="molecule type" value="Genomic_DNA"/>
</dbReference>
<dbReference type="PATRIC" id="fig|1423719.4.peg.410"/>
<name>A0A0R1HPP8_9LACO</name>
<evidence type="ECO:0000256" key="3">
    <source>
        <dbReference type="ARBA" id="ARBA00022692"/>
    </source>
</evidence>
<evidence type="ECO:0000256" key="2">
    <source>
        <dbReference type="ARBA" id="ARBA00009773"/>
    </source>
</evidence>
<keyword evidence="3 6" id="KW-0812">Transmembrane</keyword>
<feature type="transmembrane region" description="Helical" evidence="6">
    <location>
        <begin position="265"/>
        <end position="284"/>
    </location>
</feature>
<dbReference type="Proteomes" id="UP000051450">
    <property type="component" value="Unassembled WGS sequence"/>
</dbReference>
<dbReference type="PANTHER" id="PTHR21716">
    <property type="entry name" value="TRANSMEMBRANE PROTEIN"/>
    <property type="match status" value="1"/>
</dbReference>
<accession>A0A0R1HPP8</accession>
<evidence type="ECO:0000256" key="6">
    <source>
        <dbReference type="SAM" id="Phobius"/>
    </source>
</evidence>
<feature type="transmembrane region" description="Helical" evidence="6">
    <location>
        <begin position="227"/>
        <end position="253"/>
    </location>
</feature>
<feature type="transmembrane region" description="Helical" evidence="6">
    <location>
        <begin position="197"/>
        <end position="221"/>
    </location>
</feature>
<feature type="transmembrane region" description="Helical" evidence="6">
    <location>
        <begin position="16"/>
        <end position="47"/>
    </location>
</feature>
<evidence type="ECO:0000256" key="5">
    <source>
        <dbReference type="ARBA" id="ARBA00023136"/>
    </source>
</evidence>
<dbReference type="GO" id="GO:0055085">
    <property type="term" value="P:transmembrane transport"/>
    <property type="evidence" value="ECO:0007669"/>
    <property type="project" value="TreeGrafter"/>
</dbReference>
<dbReference type="STRING" id="1423719.FC66_GL000405"/>
<evidence type="ECO:0000256" key="1">
    <source>
        <dbReference type="ARBA" id="ARBA00004141"/>
    </source>
</evidence>
<sequence length="358" mass="40849">MEIWQSFIENIKLRRFVVLCTIIGVIFLAKDVISIVLLTFIFTYLMVRLINMIQRHLPINSQLIVIGVYLAILALLYLAITKYLPILVMQTVSMTHYVINFYQNPGDETNVMMEWFVNSIGKSQIIPQLKSGFTLVFKYLTSIGFMAATFLLSLILSFFYTIEKDQMAKFSKNFLSSEFGWFFQDVYYFGEKFVKSFGVVIEAQFFIATVNTIITITSLYFMNIPQLLPLGILIFLMSLIPVAGVLISCIPLSLVGYSVGGIRDVIYILIMIMVVHLLEAYVLNPKFMSSRTELPIFFTFVILLVGEELFGTWGLIVGIPIFTFLLDILGVKSIPGTRGRGVKIKRLRRDKQTDGKEK</sequence>
<proteinExistence type="inferred from homology"/>
<comment type="caution">
    <text evidence="7">The sequence shown here is derived from an EMBL/GenBank/DDBJ whole genome shotgun (WGS) entry which is preliminary data.</text>
</comment>
<dbReference type="AlphaFoldDB" id="A0A0R1HPP8"/>
<keyword evidence="4 6" id="KW-1133">Transmembrane helix</keyword>
<dbReference type="GO" id="GO:0016020">
    <property type="term" value="C:membrane"/>
    <property type="evidence" value="ECO:0007669"/>
    <property type="project" value="UniProtKB-SubCell"/>
</dbReference>
<dbReference type="GeneID" id="83548039"/>
<gene>
    <name evidence="7" type="ORF">FC66_GL000405</name>
</gene>
<comment type="subcellular location">
    <subcellularLocation>
        <location evidence="1">Membrane</location>
        <topology evidence="1">Multi-pass membrane protein</topology>
    </subcellularLocation>
</comment>
<dbReference type="RefSeq" id="WP_057974666.1">
    <property type="nucleotide sequence ID" value="NZ_AZDI01000011.1"/>
</dbReference>
<dbReference type="Pfam" id="PF01594">
    <property type="entry name" value="AI-2E_transport"/>
    <property type="match status" value="1"/>
</dbReference>
<evidence type="ECO:0000313" key="8">
    <source>
        <dbReference type="Proteomes" id="UP000051450"/>
    </source>
</evidence>